<dbReference type="InterPro" id="IPR026074">
    <property type="entry name" value="MAP1"/>
</dbReference>
<keyword evidence="5" id="KW-1185">Reference proteome</keyword>
<feature type="domain" description="Microtubule-associated protein 1A/B/S-like MBL-like" evidence="3">
    <location>
        <begin position="221"/>
        <end position="483"/>
    </location>
</feature>
<feature type="compositionally biased region" description="Basic and acidic residues" evidence="1">
    <location>
        <begin position="910"/>
        <end position="925"/>
    </location>
</feature>
<dbReference type="GO" id="GO:0008017">
    <property type="term" value="F:microtubule binding"/>
    <property type="evidence" value="ECO:0007669"/>
    <property type="project" value="InterPro"/>
</dbReference>
<dbReference type="GO" id="GO:0005829">
    <property type="term" value="C:cytosol"/>
    <property type="evidence" value="ECO:0007669"/>
    <property type="project" value="TreeGrafter"/>
</dbReference>
<dbReference type="PANTHER" id="PTHR13843">
    <property type="entry name" value="MICROTUBULE-ASSOCIATED PROTEIN"/>
    <property type="match status" value="1"/>
</dbReference>
<dbReference type="GO" id="GO:0031114">
    <property type="term" value="P:regulation of microtubule depolymerization"/>
    <property type="evidence" value="ECO:0007669"/>
    <property type="project" value="TreeGrafter"/>
</dbReference>
<feature type="compositionally biased region" description="Acidic residues" evidence="1">
    <location>
        <begin position="857"/>
        <end position="874"/>
    </location>
</feature>
<feature type="compositionally biased region" description="Low complexity" evidence="1">
    <location>
        <begin position="1170"/>
        <end position="1186"/>
    </location>
</feature>
<feature type="compositionally biased region" description="Polar residues" evidence="1">
    <location>
        <begin position="607"/>
        <end position="624"/>
    </location>
</feature>
<feature type="region of interest" description="Disordered" evidence="1">
    <location>
        <begin position="482"/>
        <end position="705"/>
    </location>
</feature>
<evidence type="ECO:0008006" key="6">
    <source>
        <dbReference type="Google" id="ProtNLM"/>
    </source>
</evidence>
<feature type="region of interest" description="Disordered" evidence="1">
    <location>
        <begin position="727"/>
        <end position="1247"/>
    </location>
</feature>
<dbReference type="EMBL" id="VSWD01000007">
    <property type="protein sequence ID" value="KAK3097296.1"/>
    <property type="molecule type" value="Genomic_DNA"/>
</dbReference>
<name>A0AA88Y3V0_PINIB</name>
<dbReference type="GO" id="GO:0043025">
    <property type="term" value="C:neuronal cell body"/>
    <property type="evidence" value="ECO:0007669"/>
    <property type="project" value="TreeGrafter"/>
</dbReference>
<dbReference type="GO" id="GO:0030425">
    <property type="term" value="C:dendrite"/>
    <property type="evidence" value="ECO:0007669"/>
    <property type="project" value="TreeGrafter"/>
</dbReference>
<protein>
    <recommendedName>
        <fullName evidence="6">Microtubule-associated protein futsch</fullName>
    </recommendedName>
</protein>
<dbReference type="GO" id="GO:0005874">
    <property type="term" value="C:microtubule"/>
    <property type="evidence" value="ECO:0007669"/>
    <property type="project" value="InterPro"/>
</dbReference>
<dbReference type="InterPro" id="IPR056617">
    <property type="entry name" value="MAP1B/S_N"/>
</dbReference>
<evidence type="ECO:0000313" key="5">
    <source>
        <dbReference type="Proteomes" id="UP001186944"/>
    </source>
</evidence>
<feature type="compositionally biased region" description="Low complexity" evidence="1">
    <location>
        <begin position="580"/>
        <end position="595"/>
    </location>
</feature>
<dbReference type="GO" id="GO:0045202">
    <property type="term" value="C:synapse"/>
    <property type="evidence" value="ECO:0007669"/>
    <property type="project" value="TreeGrafter"/>
</dbReference>
<sequence length="1371" mass="150054">MESEVDGSQSAPGSDGGPGTCSTGALLVVIGEPFSEDHKQLILADVTNGFKCWSCDSIDINEELAHIANRADVGEEGTEGERILRYRSDGLAVEILVNPRCQTLTQSLRVFLSSPTTYKHLIYAGHYFSGSGAWVLQDDVFTVSKMVQIFKDADVETSLKQIPDVNLILHLGAASEWKSLRNIPGYKDLKVQISPEATLTNLHGTLQFAAYISNFINPLNLSDLLQVTDYVGCLKFVKPTIYIFPGCEGDSALFVINGFNLLVNGGFRRKPCFWNISRHLDRIDAMLLTHLGSDNLFGVSAMLQRKALGNIHPQLGYLFMNSIDKLPSPPPENGEKKPSLCINLAEEGSKLVDYAKQMGLSPYPCLRQATGPQITPINLYLKVGYGSLDMYILNPVSDTKELKDFHQQWNKHVAEFGISQSLPLPSLLSVCALLVWKPANPNEKINRIFFPGNAPQHKIIEGLEKLKHLDFLKHPSCSAKDLQAKPLKKATTTGRPSLGGKAPGRPLSARTEAHKQVTEKKELTSRPKPDSNKTNDTKAKNGTPETKSSAASLKKPTLNKKPKAPPTDTKSSKPDEKPKPQAASTTKTATPTKASTPRKETPEKKSLTNSAKKPTTNGKSTKASSPVKATETKPKESPTKPAEVPIEAPKEEKPAENSLISISPEEVPLQQEPVKEENKEPIDLNSDLNQFDAPPVSSAPLDPFEMLDTKPEQMDMLKNDLQQDLLMPEKNGSDKPNEIDALGDVVEKPQSLPDPVAFPAQEPDLIPDTEPVKDVSPEPEHNTEALPDPDVVPSTKASDPDLLVGGAKEEIEDDEKRGLDEELTEGFEHKEEGITHTESRSPILSPVEPDTKSDALDDHDEGDEDEVSPDEADSQGDVGELTTSQTEEIGDISGVSPSAYDNMGFVDSLNEGKDGEPKEIEREPSEEKDEVEDEEDEDEGIGKDTMEASHIPEAFEKDVTPDPPELQDPHDDIVPKNTLNIDPREQYVANDQPLDSINEEGEENEGGFSMRMDGGLNPFNGLDQAQIPSAHTDQQQFQDPFSIGGPGQGFTFGHVGQTAPSQQPYARQIPCQEGYDPYEDEEDGEMQEQEFNPDSEWGKPMGLPSPLPPEEKEASSGPTKKNITNGKATNNEKSQTNKAAANPKGAMAAKKTTTSTTSTSKATEKEKSNKSSVTKTTKNSTVTKSETTTKGEKLNTSRVETTTKTTTQKSRPSTAGGISEPKTKPPHRPATATGSSRSSPATSKMPSLPPHTSFYVDLAYIPHHGDPAYCDVEYFKRVRARYYIYSSQSPNPVTLNALVEAKQTWEDKDLQVTLYPTYDNDTLRHWMALNEQKLHDVKIEVAASVSRCILQLQDSDTSCQALRLELSDGAE</sequence>
<feature type="compositionally biased region" description="Low complexity" evidence="1">
    <location>
        <begin position="1138"/>
        <end position="1161"/>
    </location>
</feature>
<gene>
    <name evidence="4" type="ORF">FSP39_008440</name>
</gene>
<dbReference type="GO" id="GO:0000226">
    <property type="term" value="P:microtubule cytoskeleton organization"/>
    <property type="evidence" value="ECO:0007669"/>
    <property type="project" value="InterPro"/>
</dbReference>
<feature type="compositionally biased region" description="Basic and acidic residues" evidence="1">
    <location>
        <begin position="814"/>
        <end position="839"/>
    </location>
</feature>
<dbReference type="GO" id="GO:0007409">
    <property type="term" value="P:axonogenesis"/>
    <property type="evidence" value="ECO:0007669"/>
    <property type="project" value="TreeGrafter"/>
</dbReference>
<feature type="compositionally biased region" description="Basic and acidic residues" evidence="1">
    <location>
        <begin position="770"/>
        <end position="783"/>
    </location>
</feature>
<feature type="compositionally biased region" description="Basic and acidic residues" evidence="1">
    <location>
        <begin position="570"/>
        <end position="579"/>
    </location>
</feature>
<feature type="compositionally biased region" description="Acidic residues" evidence="1">
    <location>
        <begin position="1076"/>
        <end position="1093"/>
    </location>
</feature>
<dbReference type="Pfam" id="PF23415">
    <property type="entry name" value="MAPB1_N"/>
    <property type="match status" value="1"/>
</dbReference>
<dbReference type="GO" id="GO:0016358">
    <property type="term" value="P:dendrite development"/>
    <property type="evidence" value="ECO:0007669"/>
    <property type="project" value="TreeGrafter"/>
</dbReference>
<dbReference type="Proteomes" id="UP001186944">
    <property type="component" value="Unassembled WGS sequence"/>
</dbReference>
<evidence type="ECO:0000259" key="3">
    <source>
        <dbReference type="Pfam" id="PF25281"/>
    </source>
</evidence>
<feature type="compositionally biased region" description="Basic and acidic residues" evidence="1">
    <location>
        <begin position="597"/>
        <end position="606"/>
    </location>
</feature>
<reference evidence="4" key="1">
    <citation type="submission" date="2019-08" db="EMBL/GenBank/DDBJ databases">
        <title>The improved chromosome-level genome for the pearl oyster Pinctada fucata martensii using PacBio sequencing and Hi-C.</title>
        <authorList>
            <person name="Zheng Z."/>
        </authorList>
    </citation>
    <scope>NUCLEOTIDE SEQUENCE</scope>
    <source>
        <strain evidence="4">ZZ-2019</strain>
        <tissue evidence="4">Adductor muscle</tissue>
    </source>
</reference>
<feature type="compositionally biased region" description="Acidic residues" evidence="1">
    <location>
        <begin position="926"/>
        <end position="939"/>
    </location>
</feature>
<feature type="compositionally biased region" description="Basic and acidic residues" evidence="1">
    <location>
        <begin position="673"/>
        <end position="682"/>
    </location>
</feature>
<dbReference type="PANTHER" id="PTHR13843:SF12">
    <property type="entry name" value="ATPASE F1_V1_A1 COMPLEX ALPHA_BETA SUBUNIT NUCLEOTIDE-BINDING DOMAIN-CONTAINING PROTEIN"/>
    <property type="match status" value="1"/>
</dbReference>
<feature type="domain" description="Microtubule-associated protein 1B/S N-terminal" evidence="2">
    <location>
        <begin position="26"/>
        <end position="214"/>
    </location>
</feature>
<dbReference type="GO" id="GO:0005875">
    <property type="term" value="C:microtubule associated complex"/>
    <property type="evidence" value="ECO:0007669"/>
    <property type="project" value="TreeGrafter"/>
</dbReference>
<feature type="compositionally biased region" description="Basic and acidic residues" evidence="1">
    <location>
        <begin position="511"/>
        <end position="539"/>
    </location>
</feature>
<dbReference type="GO" id="GO:0003779">
    <property type="term" value="F:actin binding"/>
    <property type="evidence" value="ECO:0007669"/>
    <property type="project" value="TreeGrafter"/>
</dbReference>
<evidence type="ECO:0000313" key="4">
    <source>
        <dbReference type="EMBL" id="KAK3097296.1"/>
    </source>
</evidence>
<feature type="compositionally biased region" description="Polar residues" evidence="1">
    <location>
        <begin position="1232"/>
        <end position="1245"/>
    </location>
</feature>
<comment type="caution">
    <text evidence="4">The sequence shown here is derived from an EMBL/GenBank/DDBJ whole genome shotgun (WGS) entry which is preliminary data.</text>
</comment>
<evidence type="ECO:0000259" key="2">
    <source>
        <dbReference type="Pfam" id="PF23415"/>
    </source>
</evidence>
<feature type="compositionally biased region" description="Polar residues" evidence="1">
    <location>
        <begin position="1026"/>
        <end position="1039"/>
    </location>
</feature>
<accession>A0AA88Y3V0</accession>
<evidence type="ECO:0000256" key="1">
    <source>
        <dbReference type="SAM" id="MobiDB-lite"/>
    </source>
</evidence>
<dbReference type="Pfam" id="PF25281">
    <property type="entry name" value="MBL_MAP1B"/>
    <property type="match status" value="1"/>
</dbReference>
<dbReference type="InterPro" id="IPR057480">
    <property type="entry name" value="MAP1A/B/S-like_MBL"/>
</dbReference>
<feature type="compositionally biased region" description="Polar residues" evidence="1">
    <location>
        <begin position="1116"/>
        <end position="1137"/>
    </location>
</feature>
<proteinExistence type="predicted"/>
<organism evidence="4 5">
    <name type="scientific">Pinctada imbricata</name>
    <name type="common">Atlantic pearl-oyster</name>
    <name type="synonym">Pinctada martensii</name>
    <dbReference type="NCBI Taxonomy" id="66713"/>
    <lineage>
        <taxon>Eukaryota</taxon>
        <taxon>Metazoa</taxon>
        <taxon>Spiralia</taxon>
        <taxon>Lophotrochozoa</taxon>
        <taxon>Mollusca</taxon>
        <taxon>Bivalvia</taxon>
        <taxon>Autobranchia</taxon>
        <taxon>Pteriomorphia</taxon>
        <taxon>Pterioida</taxon>
        <taxon>Pterioidea</taxon>
        <taxon>Pteriidae</taxon>
        <taxon>Pinctada</taxon>
    </lineage>
</organism>